<keyword evidence="1" id="KW-0808">Transferase</keyword>
<dbReference type="EMBL" id="BSDZ01000008">
    <property type="protein sequence ID" value="GLI60461.1"/>
    <property type="molecule type" value="Genomic_DNA"/>
</dbReference>
<gene>
    <name evidence="10" type="ORF">VaNZ11_002618</name>
</gene>
<evidence type="ECO:0000256" key="3">
    <source>
        <dbReference type="ARBA" id="ARBA00022777"/>
    </source>
</evidence>
<evidence type="ECO:0000259" key="9">
    <source>
        <dbReference type="PROSITE" id="PS50011"/>
    </source>
</evidence>
<feature type="chain" id="PRO_5045318093" description="Protein kinase domain-containing protein" evidence="8">
    <location>
        <begin position="19"/>
        <end position="993"/>
    </location>
</feature>
<keyword evidence="7" id="KW-1133">Transmembrane helix</keyword>
<keyword evidence="2 5" id="KW-0547">Nucleotide-binding</keyword>
<accession>A0ABQ5RSN1</accession>
<sequence length="993" mass="106845">MLASTALSIVFLLAISIAKHTYIIKPCTYELNLQSSTTSRKVLGLGRGELVAAAGPRHCETGLQFAAALADQSVEDVLLMSDITLKEADWRNFSSPLKLTRNVTVRGIYENRDNWVILDISYVKNKVQLGAGVSMVLRFLVLDHWREDPLFMAPGMDLIASGPIPERADGLYWPALIPEHVALIQRTCPPAEDQLNVTGTMERPAAFPGNQSSRLNVSQAGCLSPRSSNNKDDPGLSHPTRRCWPLAGVREDVATFASNLDKYGKPAPAGYIVFVRCSDYYCETVMSEVCVKEYTPPGCFWHMFPKNVSGDAPVPPTTQNARKTTSSSSSSRGVVLGGALGGTIGLCVVMLVGAVIAIVMHRHGYRRHRQQLLECAPLGGMMMYYGCDAAGTVVIDNPEDGGKRLIDGSDGSHGRLLTDNGQQHAATALNLADRSQSPLAGPQLRRSDDVPLPAASNQIADFINDPSLVPVTSLTPLHPAINLDIKVDGGEVTLSRVTLGKGGFGRVIKGMYRGIPVAVKLIDDGLWHQSAATKLMPSVEAVPRAALYKSAPIVSVSHPAADNTKVRCSDDIQVAMGGGSIQQQQAVVIRAEASTPQQCGSAERAPSRATRNDDCLTADLCTDNIKRAGAAGSMGRDGAAAGTAIVGVLERGSCENDSRSICSKAIITSCEGAVTANSRKPATGNIRGMKLTLGIHSEETMVTCDLQPPTSSHCRAYTDIVDSILGPSQHQPPATNLLEATLKQEVEVLARCQHPNIVRLLAASLQAPRFCLVMELMETSLDRLLYGGSDAQELLPLNMVLHVGDQIARGLSYLHPTIVHRDLKPANVLISNAGSSRPVIKLADFGLSRLRNTVLVTKNPEVGTAPYVAPEVFDVQDSAIITDRVDVYAFGVILWEMLAGRRPWEGHNMVMIAVLVAMHHRRPPLELVSDERCPPKLRSLIHACWDPDPARRPAAAEIVKALALVQEALFYSTNMMGTFNSLSVLSSATNQPN</sequence>
<dbReference type="PANTHER" id="PTHR44329:SF214">
    <property type="entry name" value="PROTEIN KINASE DOMAIN-CONTAINING PROTEIN"/>
    <property type="match status" value="1"/>
</dbReference>
<dbReference type="SMART" id="SM00220">
    <property type="entry name" value="S_TKc"/>
    <property type="match status" value="1"/>
</dbReference>
<dbReference type="SUPFAM" id="SSF56112">
    <property type="entry name" value="Protein kinase-like (PK-like)"/>
    <property type="match status" value="1"/>
</dbReference>
<feature type="transmembrane region" description="Helical" evidence="7">
    <location>
        <begin position="334"/>
        <end position="360"/>
    </location>
</feature>
<dbReference type="InterPro" id="IPR051681">
    <property type="entry name" value="Ser/Thr_Kinases-Pseudokinases"/>
</dbReference>
<dbReference type="PROSITE" id="PS00108">
    <property type="entry name" value="PROTEIN_KINASE_ST"/>
    <property type="match status" value="1"/>
</dbReference>
<dbReference type="PROSITE" id="PS00107">
    <property type="entry name" value="PROTEIN_KINASE_ATP"/>
    <property type="match status" value="1"/>
</dbReference>
<evidence type="ECO:0000256" key="1">
    <source>
        <dbReference type="ARBA" id="ARBA00022679"/>
    </source>
</evidence>
<dbReference type="Proteomes" id="UP001165090">
    <property type="component" value="Unassembled WGS sequence"/>
</dbReference>
<dbReference type="InterPro" id="IPR011009">
    <property type="entry name" value="Kinase-like_dom_sf"/>
</dbReference>
<dbReference type="Gene3D" id="3.30.200.20">
    <property type="entry name" value="Phosphorylase Kinase, domain 1"/>
    <property type="match status" value="1"/>
</dbReference>
<feature type="compositionally biased region" description="Polar residues" evidence="6">
    <location>
        <begin position="209"/>
        <end position="228"/>
    </location>
</feature>
<organism evidence="10 11">
    <name type="scientific">Volvox africanus</name>
    <dbReference type="NCBI Taxonomy" id="51714"/>
    <lineage>
        <taxon>Eukaryota</taxon>
        <taxon>Viridiplantae</taxon>
        <taxon>Chlorophyta</taxon>
        <taxon>core chlorophytes</taxon>
        <taxon>Chlorophyceae</taxon>
        <taxon>CS clade</taxon>
        <taxon>Chlamydomonadales</taxon>
        <taxon>Volvocaceae</taxon>
        <taxon>Volvox</taxon>
    </lineage>
</organism>
<evidence type="ECO:0000256" key="2">
    <source>
        <dbReference type="ARBA" id="ARBA00022741"/>
    </source>
</evidence>
<feature type="binding site" evidence="5">
    <location>
        <position position="520"/>
    </location>
    <ligand>
        <name>ATP</name>
        <dbReference type="ChEBI" id="CHEBI:30616"/>
    </ligand>
</feature>
<dbReference type="InterPro" id="IPR017441">
    <property type="entry name" value="Protein_kinase_ATP_BS"/>
</dbReference>
<evidence type="ECO:0000313" key="11">
    <source>
        <dbReference type="Proteomes" id="UP001165090"/>
    </source>
</evidence>
<reference evidence="10 11" key="1">
    <citation type="journal article" date="2023" name="IScience">
        <title>Expanded male sex-determining region conserved during the evolution of homothallism in the green alga Volvox.</title>
        <authorList>
            <person name="Yamamoto K."/>
            <person name="Matsuzaki R."/>
            <person name="Mahakham W."/>
            <person name="Heman W."/>
            <person name="Sekimoto H."/>
            <person name="Kawachi M."/>
            <person name="Minakuchi Y."/>
            <person name="Toyoda A."/>
            <person name="Nozaki H."/>
        </authorList>
    </citation>
    <scope>NUCLEOTIDE SEQUENCE [LARGE SCALE GENOMIC DNA]</scope>
    <source>
        <strain evidence="10 11">NIES-4468</strain>
    </source>
</reference>
<evidence type="ECO:0000256" key="7">
    <source>
        <dbReference type="SAM" id="Phobius"/>
    </source>
</evidence>
<keyword evidence="11" id="KW-1185">Reference proteome</keyword>
<feature type="region of interest" description="Disordered" evidence="6">
    <location>
        <begin position="207"/>
        <end position="239"/>
    </location>
</feature>
<keyword evidence="8" id="KW-0732">Signal</keyword>
<keyword evidence="3" id="KW-0418">Kinase</keyword>
<evidence type="ECO:0000256" key="5">
    <source>
        <dbReference type="PROSITE-ProRule" id="PRU10141"/>
    </source>
</evidence>
<comment type="caution">
    <text evidence="10">The sequence shown here is derived from an EMBL/GenBank/DDBJ whole genome shotgun (WGS) entry which is preliminary data.</text>
</comment>
<evidence type="ECO:0000256" key="6">
    <source>
        <dbReference type="SAM" id="MobiDB-lite"/>
    </source>
</evidence>
<dbReference type="Gene3D" id="1.10.510.10">
    <property type="entry name" value="Transferase(Phosphotransferase) domain 1"/>
    <property type="match status" value="1"/>
</dbReference>
<dbReference type="InterPro" id="IPR008271">
    <property type="entry name" value="Ser/Thr_kinase_AS"/>
</dbReference>
<keyword evidence="4 5" id="KW-0067">ATP-binding</keyword>
<dbReference type="InterPro" id="IPR000719">
    <property type="entry name" value="Prot_kinase_dom"/>
</dbReference>
<feature type="domain" description="Protein kinase" evidence="9">
    <location>
        <begin position="493"/>
        <end position="970"/>
    </location>
</feature>
<feature type="signal peptide" evidence="8">
    <location>
        <begin position="1"/>
        <end position="18"/>
    </location>
</feature>
<dbReference type="PANTHER" id="PTHR44329">
    <property type="entry name" value="SERINE/THREONINE-PROTEIN KINASE TNNI3K-RELATED"/>
    <property type="match status" value="1"/>
</dbReference>
<evidence type="ECO:0000256" key="4">
    <source>
        <dbReference type="ARBA" id="ARBA00022840"/>
    </source>
</evidence>
<evidence type="ECO:0000313" key="10">
    <source>
        <dbReference type="EMBL" id="GLI60461.1"/>
    </source>
</evidence>
<dbReference type="PROSITE" id="PS50011">
    <property type="entry name" value="PROTEIN_KINASE_DOM"/>
    <property type="match status" value="1"/>
</dbReference>
<protein>
    <recommendedName>
        <fullName evidence="9">Protein kinase domain-containing protein</fullName>
    </recommendedName>
</protein>
<evidence type="ECO:0000256" key="8">
    <source>
        <dbReference type="SAM" id="SignalP"/>
    </source>
</evidence>
<name>A0ABQ5RSN1_9CHLO</name>
<keyword evidence="7" id="KW-0812">Transmembrane</keyword>
<keyword evidence="7" id="KW-0472">Membrane</keyword>
<dbReference type="Pfam" id="PF00069">
    <property type="entry name" value="Pkinase"/>
    <property type="match status" value="1"/>
</dbReference>
<proteinExistence type="predicted"/>